<evidence type="ECO:0000313" key="2">
    <source>
        <dbReference type="Proteomes" id="UP000523139"/>
    </source>
</evidence>
<protein>
    <submittedName>
        <fullName evidence="1">Uncharacterized protein</fullName>
    </submittedName>
</protein>
<gene>
    <name evidence="1" type="ORF">HGQ17_02105</name>
</gene>
<dbReference type="Proteomes" id="UP000523139">
    <property type="component" value="Unassembled WGS sequence"/>
</dbReference>
<dbReference type="AlphaFoldDB" id="A0A7X8YCY4"/>
<proteinExistence type="predicted"/>
<accession>A0A7X8YCY4</accession>
<name>A0A7X8YCY4_9MICC</name>
<organism evidence="1 2">
    <name type="scientific">Nesterenkonia sedimenti</name>
    <dbReference type="NCBI Taxonomy" id="1463632"/>
    <lineage>
        <taxon>Bacteria</taxon>
        <taxon>Bacillati</taxon>
        <taxon>Actinomycetota</taxon>
        <taxon>Actinomycetes</taxon>
        <taxon>Micrococcales</taxon>
        <taxon>Micrococcaceae</taxon>
        <taxon>Nesterenkonia</taxon>
    </lineage>
</organism>
<sequence length="188" mass="20157">MWSETLLAIPDSLSRRDKYVFAPLAGVLLFAVGCSGTPGGDLEQILENEDAGAIGLDCDRLGPDEGDSVYCEADEWPLSVPGRVNRVSEIEMEMRGAEGGYEITVDLEGEPGSVWHEVDADYFRMAPGNRSTSTDSDSFSPIDVDFHDGVVLTPAGLVGASITAGGPAMYPPEDSDDRDHMTRIMALN</sequence>
<comment type="caution">
    <text evidence="1">The sequence shown here is derived from an EMBL/GenBank/DDBJ whole genome shotgun (WGS) entry which is preliminary data.</text>
</comment>
<dbReference type="EMBL" id="JABAHY010000001">
    <property type="protein sequence ID" value="NLS08816.1"/>
    <property type="molecule type" value="Genomic_DNA"/>
</dbReference>
<evidence type="ECO:0000313" key="1">
    <source>
        <dbReference type="EMBL" id="NLS08816.1"/>
    </source>
</evidence>
<dbReference type="RefSeq" id="WP_168886295.1">
    <property type="nucleotide sequence ID" value="NZ_JABAHY010000001.1"/>
</dbReference>
<keyword evidence="2" id="KW-1185">Reference proteome</keyword>
<reference evidence="1 2" key="1">
    <citation type="submission" date="2020-04" db="EMBL/GenBank/DDBJ databases">
        <title>Nesterenkonia sp. nov., isolated from marine sediment.</title>
        <authorList>
            <person name="Zhang G."/>
        </authorList>
    </citation>
    <scope>NUCLEOTIDE SEQUENCE [LARGE SCALE GENOMIC DNA]</scope>
    <source>
        <strain evidence="1 2">MY13</strain>
    </source>
</reference>